<feature type="domain" description="Thiolase C-terminal" evidence="2">
    <location>
        <begin position="256"/>
        <end position="322"/>
    </location>
</feature>
<proteinExistence type="predicted"/>
<dbReference type="Proteomes" id="UP000777265">
    <property type="component" value="Unassembled WGS sequence"/>
</dbReference>
<sequence>MREVDIIGVGMTPFGKHVNTPFIELGGVPVLEVIKNAGIKPSEIQVAFCSYALAGQLFGVAVAGQSILWQAGINKIPVVNIENACTSGSSAFHLAWSMVAGGVYDTALVVGVEKMVVPNFGLISSGDTELDTLEGLVTPASFAIRASRYMEQHGATPAQLAQVAVKNRYHASLNPYAQFRDAITIDDVLNSPMICDPLTKLSCCPNADGAAAVILCSAEKSARYTSKPVRVAASVLVTGNYENPLELVPWETDFRACRLGYEQAGLGPEDVDVAECHDAFTIAEILHYEAMGFCPVGEGARLLESGETTLGGKIPVNPSGGL</sequence>
<dbReference type="GO" id="GO:0016747">
    <property type="term" value="F:acyltransferase activity, transferring groups other than amino-acyl groups"/>
    <property type="evidence" value="ECO:0007669"/>
    <property type="project" value="InterPro"/>
</dbReference>
<evidence type="ECO:0000259" key="2">
    <source>
        <dbReference type="Pfam" id="PF22691"/>
    </source>
</evidence>
<dbReference type="AlphaFoldDB" id="A0A971M5Q7"/>
<evidence type="ECO:0000313" key="4">
    <source>
        <dbReference type="Proteomes" id="UP000777265"/>
    </source>
</evidence>
<dbReference type="PANTHER" id="PTHR42870:SF1">
    <property type="entry name" value="NON-SPECIFIC LIPID-TRANSFER PROTEIN-LIKE 2"/>
    <property type="match status" value="1"/>
</dbReference>
<evidence type="ECO:0000259" key="1">
    <source>
        <dbReference type="Pfam" id="PF00108"/>
    </source>
</evidence>
<name>A0A971M5Q7_9BACT</name>
<dbReference type="InterPro" id="IPR016039">
    <property type="entry name" value="Thiolase-like"/>
</dbReference>
<evidence type="ECO:0000313" key="3">
    <source>
        <dbReference type="EMBL" id="NLW35586.1"/>
    </source>
</evidence>
<dbReference type="SUPFAM" id="SSF53901">
    <property type="entry name" value="Thiolase-like"/>
    <property type="match status" value="2"/>
</dbReference>
<reference evidence="3" key="2">
    <citation type="submission" date="2020-01" db="EMBL/GenBank/DDBJ databases">
        <authorList>
            <person name="Campanaro S."/>
        </authorList>
    </citation>
    <scope>NUCLEOTIDE SEQUENCE</scope>
    <source>
        <strain evidence="3">AS06rmzACSIP_7</strain>
    </source>
</reference>
<dbReference type="EMBL" id="JAAYEE010000145">
    <property type="protein sequence ID" value="NLW35586.1"/>
    <property type="molecule type" value="Genomic_DNA"/>
</dbReference>
<dbReference type="PANTHER" id="PTHR42870">
    <property type="entry name" value="ACETYL-COA C-ACETYLTRANSFERASE"/>
    <property type="match status" value="1"/>
</dbReference>
<dbReference type="Pfam" id="PF00108">
    <property type="entry name" value="Thiolase_N"/>
    <property type="match status" value="1"/>
</dbReference>
<gene>
    <name evidence="3" type="ORF">GXY80_08930</name>
</gene>
<dbReference type="Gene3D" id="3.40.47.10">
    <property type="match status" value="1"/>
</dbReference>
<reference evidence="3" key="1">
    <citation type="journal article" date="2020" name="Biotechnol. Biofuels">
        <title>New insights from the biogas microbiome by comprehensive genome-resolved metagenomics of nearly 1600 species originating from multiple anaerobic digesters.</title>
        <authorList>
            <person name="Campanaro S."/>
            <person name="Treu L."/>
            <person name="Rodriguez-R L.M."/>
            <person name="Kovalovszki A."/>
            <person name="Ziels R.M."/>
            <person name="Maus I."/>
            <person name="Zhu X."/>
            <person name="Kougias P.G."/>
            <person name="Basile A."/>
            <person name="Luo G."/>
            <person name="Schluter A."/>
            <person name="Konstantinidis K.T."/>
            <person name="Angelidaki I."/>
        </authorList>
    </citation>
    <scope>NUCLEOTIDE SEQUENCE</scope>
    <source>
        <strain evidence="3">AS06rmzACSIP_7</strain>
    </source>
</reference>
<dbReference type="InterPro" id="IPR055140">
    <property type="entry name" value="Thiolase_C_2"/>
</dbReference>
<protein>
    <submittedName>
        <fullName evidence="3">Thiolase family protein</fullName>
    </submittedName>
</protein>
<dbReference type="InterPro" id="IPR020616">
    <property type="entry name" value="Thiolase_N"/>
</dbReference>
<feature type="non-terminal residue" evidence="3">
    <location>
        <position position="322"/>
    </location>
</feature>
<dbReference type="Pfam" id="PF22691">
    <property type="entry name" value="Thiolase_C_1"/>
    <property type="match status" value="1"/>
</dbReference>
<accession>A0A971M5Q7</accession>
<feature type="domain" description="Thiolase N-terminal" evidence="1">
    <location>
        <begin position="5"/>
        <end position="218"/>
    </location>
</feature>
<comment type="caution">
    <text evidence="3">The sequence shown here is derived from an EMBL/GenBank/DDBJ whole genome shotgun (WGS) entry which is preliminary data.</text>
</comment>
<organism evidence="3 4">
    <name type="scientific">Syntrophorhabdus aromaticivorans</name>
    <dbReference type="NCBI Taxonomy" id="328301"/>
    <lineage>
        <taxon>Bacteria</taxon>
        <taxon>Pseudomonadati</taxon>
        <taxon>Thermodesulfobacteriota</taxon>
        <taxon>Syntrophorhabdia</taxon>
        <taxon>Syntrophorhabdales</taxon>
        <taxon>Syntrophorhabdaceae</taxon>
        <taxon>Syntrophorhabdus</taxon>
    </lineage>
</organism>
<dbReference type="CDD" id="cd00829">
    <property type="entry name" value="SCP-x_thiolase"/>
    <property type="match status" value="1"/>
</dbReference>